<dbReference type="InterPro" id="IPR036397">
    <property type="entry name" value="RNaseH_sf"/>
</dbReference>
<sequence>MSKADEEARRRAERAQKVGLERYQLIREAADPELTTRQRGRLVRALAESTREGPFGEPMLISRGTIDRWIRDWREGGFEALVPHPRNVTPRTPEQVLNLAAALKREKPERTAAQIVRILRSTSGWSPSARTLIRHFDRLELNTRPEGQAPRAFGRFEAARPNDLWTGDALHGPKIAGRKTFLFAFIDDHSRLVVGHRWGYFEDTVRLAAALRPALAARGVPQMIYFDNGSAMVDAAVKRAAARLSIKIAHSAPGRPEGRGKIERWFGEVRRQFLVEIAGDGETSGTKVTSLTELNRLFTAWVETAYHQRIHSETGQTPLQRWMAGCADAPFPTPTPAALTEAFKWSERRQVRKTSTVQLFSNFYEVDPSLIGRTVELVFDPFDLNMVEVRWNGRPQGMAIPQTITRNAHPKAKPETPAAPEAASTGIDCLRLLETSHDRQVATGINYAALIDPRQQASDQASGHDVDEEQPGDDAP</sequence>
<evidence type="ECO:0000259" key="2">
    <source>
        <dbReference type="PROSITE" id="PS50994"/>
    </source>
</evidence>
<protein>
    <submittedName>
        <fullName evidence="3">DDE-type integrase/transposase/recombinase</fullName>
    </submittedName>
</protein>
<comment type="caution">
    <text evidence="3">The sequence shown here is derived from an EMBL/GenBank/DDBJ whole genome shotgun (WGS) entry which is preliminary data.</text>
</comment>
<dbReference type="Pfam" id="PF09299">
    <property type="entry name" value="Mu-transpos_C"/>
    <property type="match status" value="1"/>
</dbReference>
<dbReference type="InterPro" id="IPR001584">
    <property type="entry name" value="Integrase_cat-core"/>
</dbReference>
<proteinExistence type="predicted"/>
<keyword evidence="4" id="KW-1185">Reference proteome</keyword>
<gene>
    <name evidence="3" type="ORF">HCN51_55530</name>
</gene>
<dbReference type="Pfam" id="PF00665">
    <property type="entry name" value="rve"/>
    <property type="match status" value="1"/>
</dbReference>
<evidence type="ECO:0000256" key="1">
    <source>
        <dbReference type="SAM" id="MobiDB-lite"/>
    </source>
</evidence>
<dbReference type="PANTHER" id="PTHR35004:SF6">
    <property type="entry name" value="TRANSPOSASE"/>
    <property type="match status" value="1"/>
</dbReference>
<dbReference type="Pfam" id="PF13565">
    <property type="entry name" value="HTH_32"/>
    <property type="match status" value="1"/>
</dbReference>
<dbReference type="EMBL" id="JAATEP010000096">
    <property type="protein sequence ID" value="NJP98540.1"/>
    <property type="molecule type" value="Genomic_DNA"/>
</dbReference>
<dbReference type="RefSeq" id="WP_168021849.1">
    <property type="nucleotide sequence ID" value="NZ_JAATEP010000096.1"/>
</dbReference>
<evidence type="ECO:0000313" key="3">
    <source>
        <dbReference type="EMBL" id="NJP98540.1"/>
    </source>
</evidence>
<dbReference type="Proteomes" id="UP000696294">
    <property type="component" value="Unassembled WGS sequence"/>
</dbReference>
<feature type="domain" description="Integrase catalytic" evidence="2">
    <location>
        <begin position="157"/>
        <end position="326"/>
    </location>
</feature>
<reference evidence="3 4" key="1">
    <citation type="submission" date="2020-03" db="EMBL/GenBank/DDBJ databases">
        <title>WGS of actinomycetes isolated from Thailand.</title>
        <authorList>
            <person name="Thawai C."/>
        </authorList>
    </citation>
    <scope>NUCLEOTIDE SEQUENCE [LARGE SCALE GENOMIC DNA]</scope>
    <source>
        <strain evidence="3 4">FMUSA5-5</strain>
    </source>
</reference>
<dbReference type="InterPro" id="IPR015378">
    <property type="entry name" value="Transposase-like_Mu_C"/>
</dbReference>
<dbReference type="PANTHER" id="PTHR35004">
    <property type="entry name" value="TRANSPOSASE RV3428C-RELATED"/>
    <property type="match status" value="1"/>
</dbReference>
<dbReference type="InterPro" id="IPR009057">
    <property type="entry name" value="Homeodomain-like_sf"/>
</dbReference>
<dbReference type="InterPro" id="IPR012337">
    <property type="entry name" value="RNaseH-like_sf"/>
</dbReference>
<evidence type="ECO:0000313" key="4">
    <source>
        <dbReference type="Proteomes" id="UP000696294"/>
    </source>
</evidence>
<name>A0ABX1BQ38_9ACTN</name>
<feature type="compositionally biased region" description="Acidic residues" evidence="1">
    <location>
        <begin position="466"/>
        <end position="476"/>
    </location>
</feature>
<dbReference type="Gene3D" id="3.30.420.10">
    <property type="entry name" value="Ribonuclease H-like superfamily/Ribonuclease H"/>
    <property type="match status" value="1"/>
</dbReference>
<dbReference type="PROSITE" id="PS50994">
    <property type="entry name" value="INTEGRASE"/>
    <property type="match status" value="1"/>
</dbReference>
<feature type="region of interest" description="Disordered" evidence="1">
    <location>
        <begin position="452"/>
        <end position="476"/>
    </location>
</feature>
<dbReference type="SUPFAM" id="SSF53098">
    <property type="entry name" value="Ribonuclease H-like"/>
    <property type="match status" value="1"/>
</dbReference>
<dbReference type="SUPFAM" id="SSF46689">
    <property type="entry name" value="Homeodomain-like"/>
    <property type="match status" value="1"/>
</dbReference>
<organism evidence="3 4">
    <name type="scientific">Nonomuraea composti</name>
    <dbReference type="NCBI Taxonomy" id="2720023"/>
    <lineage>
        <taxon>Bacteria</taxon>
        <taxon>Bacillati</taxon>
        <taxon>Actinomycetota</taxon>
        <taxon>Actinomycetes</taxon>
        <taxon>Streptosporangiales</taxon>
        <taxon>Streptosporangiaceae</taxon>
        <taxon>Nonomuraea</taxon>
    </lineage>
</organism>
<accession>A0ABX1BQ38</accession>